<reference evidence="1 2" key="2">
    <citation type="journal article" date="2023" name="Plant Pathol.">
        <title>Dismantling and reorganizing Pseudomonas marginalis sensu#lato.</title>
        <authorList>
            <person name="Sawada H."/>
            <person name="Fujikawa T."/>
            <person name="Satou M."/>
        </authorList>
    </citation>
    <scope>NUCLEOTIDE SEQUENCE [LARGE SCALE GENOMIC DNA]</scope>
    <source>
        <strain evidence="1 2">MAFF 302030</strain>
    </source>
</reference>
<organism evidence="1 2">
    <name type="scientific">Pseudomonas morbosilactucae</name>
    <dbReference type="NCBI Taxonomy" id="2938197"/>
    <lineage>
        <taxon>Bacteria</taxon>
        <taxon>Pseudomonadati</taxon>
        <taxon>Pseudomonadota</taxon>
        <taxon>Gammaproteobacteria</taxon>
        <taxon>Pseudomonadales</taxon>
        <taxon>Pseudomonadaceae</taxon>
        <taxon>Pseudomonas</taxon>
    </lineage>
</organism>
<dbReference type="EMBL" id="JALQCW010000002">
    <property type="protein sequence ID" value="MCK9796292.1"/>
    <property type="molecule type" value="Genomic_DNA"/>
</dbReference>
<dbReference type="RefSeq" id="WP_268264153.1">
    <property type="nucleotide sequence ID" value="NZ_JALQCW010000002.1"/>
</dbReference>
<reference evidence="1 2" key="1">
    <citation type="journal article" date="2022" name="Int. J. Syst. Evol. Microbiol.">
        <title>Pseudomonas aegrilactucae sp. nov. and Pseudomonas morbosilactucae sp. nov., pathogens causing bacterial rot of lettuce in Japan.</title>
        <authorList>
            <person name="Sawada H."/>
            <person name="Fujikawa T."/>
            <person name="Satou M."/>
        </authorList>
    </citation>
    <scope>NUCLEOTIDE SEQUENCE [LARGE SCALE GENOMIC DNA]</scope>
    <source>
        <strain evidence="1 2">MAFF 302030</strain>
    </source>
</reference>
<proteinExistence type="predicted"/>
<comment type="caution">
    <text evidence="1">The sequence shown here is derived from an EMBL/GenBank/DDBJ whole genome shotgun (WGS) entry which is preliminary data.</text>
</comment>
<dbReference type="AlphaFoldDB" id="A0A9X1YR64"/>
<name>A0A9X1YR64_9PSED</name>
<accession>A0A9X1YR64</accession>
<sequence>MDVLKFDQEFKPLLKGYTLEYSSFPNGDFGDLERVELEGFNKLATVEFWSRGWIGVDVYDVVLDQQVMSVLLSPEEMSLAPEVFERLLFQLK</sequence>
<evidence type="ECO:0000313" key="2">
    <source>
        <dbReference type="Proteomes" id="UP001155059"/>
    </source>
</evidence>
<dbReference type="Proteomes" id="UP001155059">
    <property type="component" value="Unassembled WGS sequence"/>
</dbReference>
<gene>
    <name evidence="1" type="ORF">M1B34_00640</name>
</gene>
<evidence type="ECO:0000313" key="1">
    <source>
        <dbReference type="EMBL" id="MCK9796292.1"/>
    </source>
</evidence>
<protein>
    <submittedName>
        <fullName evidence="1">Uncharacterized protein</fullName>
    </submittedName>
</protein>